<dbReference type="RefSeq" id="WP_163250305.1">
    <property type="nucleotide sequence ID" value="NZ_JAAIUV010000002.1"/>
</dbReference>
<dbReference type="AlphaFoldDB" id="A0A6B3TMD0"/>
<proteinExistence type="predicted"/>
<dbReference type="Proteomes" id="UP000481621">
    <property type="component" value="Unassembled WGS sequence"/>
</dbReference>
<sequence length="107" mass="12257">MNNLWSKYSYAIILFLLSGTFALILSYRQIPVPQDQYITVTVSEGDSLLKIAGQYSEQHTLSNEEFIDWVKKYNKMVGDQIFPGDEIMIPVRKEVPSPRQLASALEE</sequence>
<gene>
    <name evidence="2" type="ORF">G4Z05_02470</name>
</gene>
<reference evidence="2" key="1">
    <citation type="submission" date="2020-02" db="EMBL/GenBank/DDBJ databases">
        <title>Bacillus sedimentmangrovi sp. nov., isolated from sediment of the mangrove ecosystem.</title>
        <authorList>
            <person name="Liu G."/>
        </authorList>
    </citation>
    <scope>NUCLEOTIDE SEQUENCE [LARGE SCALE GENOMIC DNA]</scope>
    <source>
        <strain evidence="2">SgZ-7</strain>
    </source>
</reference>
<dbReference type="CDD" id="cd00118">
    <property type="entry name" value="LysM"/>
    <property type="match status" value="1"/>
</dbReference>
<dbReference type="InterPro" id="IPR036779">
    <property type="entry name" value="LysM_dom_sf"/>
</dbReference>
<comment type="caution">
    <text evidence="2">The sequence shown here is derived from an EMBL/GenBank/DDBJ whole genome shotgun (WGS) entry which is preliminary data.</text>
</comment>
<dbReference type="Pfam" id="PF01476">
    <property type="entry name" value="LysM"/>
    <property type="match status" value="1"/>
</dbReference>
<protein>
    <submittedName>
        <fullName evidence="2">LysM peptidoglycan-binding domain-containing protein</fullName>
    </submittedName>
</protein>
<dbReference type="EMBL" id="JAAIUV010000002">
    <property type="protein sequence ID" value="NEX77752.1"/>
    <property type="molecule type" value="Genomic_DNA"/>
</dbReference>
<name>A0A6B3TMD0_9BACI</name>
<feature type="domain" description="LysM" evidence="1">
    <location>
        <begin position="38"/>
        <end position="89"/>
    </location>
</feature>
<dbReference type="SUPFAM" id="SSF54106">
    <property type="entry name" value="LysM domain"/>
    <property type="match status" value="1"/>
</dbReference>
<dbReference type="PROSITE" id="PS51782">
    <property type="entry name" value="LYSM"/>
    <property type="match status" value="1"/>
</dbReference>
<keyword evidence="3" id="KW-1185">Reference proteome</keyword>
<organism evidence="2 3">
    <name type="scientific">Neobacillus thermocopriae</name>
    <dbReference type="NCBI Taxonomy" id="1215031"/>
    <lineage>
        <taxon>Bacteria</taxon>
        <taxon>Bacillati</taxon>
        <taxon>Bacillota</taxon>
        <taxon>Bacilli</taxon>
        <taxon>Bacillales</taxon>
        <taxon>Bacillaceae</taxon>
        <taxon>Neobacillus</taxon>
    </lineage>
</organism>
<dbReference type="Gene3D" id="3.10.350.10">
    <property type="entry name" value="LysM domain"/>
    <property type="match status" value="1"/>
</dbReference>
<dbReference type="InterPro" id="IPR018392">
    <property type="entry name" value="LysM"/>
</dbReference>
<evidence type="ECO:0000313" key="3">
    <source>
        <dbReference type="Proteomes" id="UP000481621"/>
    </source>
</evidence>
<evidence type="ECO:0000313" key="2">
    <source>
        <dbReference type="EMBL" id="NEX77752.1"/>
    </source>
</evidence>
<evidence type="ECO:0000259" key="1">
    <source>
        <dbReference type="PROSITE" id="PS51782"/>
    </source>
</evidence>
<accession>A0A6B3TMD0</accession>